<dbReference type="InterPro" id="IPR010516">
    <property type="entry name" value="SAP18"/>
</dbReference>
<organism evidence="2 3">
    <name type="scientific">Carya illinoinensis</name>
    <name type="common">Pecan</name>
    <dbReference type="NCBI Taxonomy" id="32201"/>
    <lineage>
        <taxon>Eukaryota</taxon>
        <taxon>Viridiplantae</taxon>
        <taxon>Streptophyta</taxon>
        <taxon>Embryophyta</taxon>
        <taxon>Tracheophyta</taxon>
        <taxon>Spermatophyta</taxon>
        <taxon>Magnoliopsida</taxon>
        <taxon>eudicotyledons</taxon>
        <taxon>Gunneridae</taxon>
        <taxon>Pentapetalae</taxon>
        <taxon>rosids</taxon>
        <taxon>fabids</taxon>
        <taxon>Fagales</taxon>
        <taxon>Juglandaceae</taxon>
        <taxon>Carya</taxon>
    </lineage>
</organism>
<accession>A0A922J0R1</accession>
<evidence type="ECO:0000313" key="2">
    <source>
        <dbReference type="EMBL" id="KAG6688778.1"/>
    </source>
</evidence>
<comment type="caution">
    <text evidence="2">The sequence shown here is derived from an EMBL/GenBank/DDBJ whole genome shotgun (WGS) entry which is preliminary data.</text>
</comment>
<dbReference type="PANTHER" id="PTHR13082:SF0">
    <property type="entry name" value="HISTONE DEACETYLASE COMPLEX SUBUNIT SAP18"/>
    <property type="match status" value="1"/>
</dbReference>
<gene>
    <name evidence="2" type="ORF">I3842_11G141900</name>
</gene>
<dbReference type="Proteomes" id="UP000811246">
    <property type="component" value="Chromosome 11"/>
</dbReference>
<evidence type="ECO:0008006" key="4">
    <source>
        <dbReference type="Google" id="ProtNLM"/>
    </source>
</evidence>
<feature type="compositionally biased region" description="Pro residues" evidence="1">
    <location>
        <begin position="66"/>
        <end position="89"/>
    </location>
</feature>
<evidence type="ECO:0000313" key="3">
    <source>
        <dbReference type="Proteomes" id="UP000811246"/>
    </source>
</evidence>
<dbReference type="AlphaFoldDB" id="A0A922J0R1"/>
<evidence type="ECO:0000256" key="1">
    <source>
        <dbReference type="SAM" id="MobiDB-lite"/>
    </source>
</evidence>
<dbReference type="Pfam" id="PF06487">
    <property type="entry name" value="SAP18"/>
    <property type="match status" value="1"/>
</dbReference>
<name>A0A922J0R1_CARIL</name>
<feature type="region of interest" description="Disordered" evidence="1">
    <location>
        <begin position="48"/>
        <end position="90"/>
    </location>
</feature>
<dbReference type="GO" id="GO:0005634">
    <property type="term" value="C:nucleus"/>
    <property type="evidence" value="ECO:0007669"/>
    <property type="project" value="TreeGrafter"/>
</dbReference>
<dbReference type="PANTHER" id="PTHR13082">
    <property type="entry name" value="SAP18"/>
    <property type="match status" value="1"/>
</dbReference>
<proteinExistence type="predicted"/>
<dbReference type="GO" id="GO:0003714">
    <property type="term" value="F:transcription corepressor activity"/>
    <property type="evidence" value="ECO:0007669"/>
    <property type="project" value="TreeGrafter"/>
</dbReference>
<sequence length="155" mass="17922">MPCLLQLVNSETRFKDNAIWVSYLREKQDDLQSTPTLERWSWTREAEKRLAAAAQTQTRPSSSNRPLPPPHPLQPRSPPQPPLLAPPRFEPVDREKTCPLLLQVFTKIGSHHTEEDFAVRGKEPKDEVQIYTWKDATLREITYLVCCTPNPILFH</sequence>
<dbReference type="EMBL" id="CM031835">
    <property type="protein sequence ID" value="KAG6688778.1"/>
    <property type="molecule type" value="Genomic_DNA"/>
</dbReference>
<protein>
    <recommendedName>
        <fullName evidence="4">Histone deacetylase complex subunit SAP18</fullName>
    </recommendedName>
</protein>
<reference evidence="2" key="1">
    <citation type="submission" date="2021-01" db="EMBL/GenBank/DDBJ databases">
        <authorList>
            <person name="Lovell J.T."/>
            <person name="Bentley N."/>
            <person name="Bhattarai G."/>
            <person name="Jenkins J.W."/>
            <person name="Sreedasyam A."/>
            <person name="Alarcon Y."/>
            <person name="Bock C."/>
            <person name="Boston L."/>
            <person name="Carlson J."/>
            <person name="Cervantes K."/>
            <person name="Clermont K."/>
            <person name="Krom N."/>
            <person name="Kubenka K."/>
            <person name="Mamidi S."/>
            <person name="Mattison C."/>
            <person name="Monteros M."/>
            <person name="Pisani C."/>
            <person name="Plott C."/>
            <person name="Rajasekar S."/>
            <person name="Rhein H.S."/>
            <person name="Rohla C."/>
            <person name="Song M."/>
            <person name="Hilaire R.S."/>
            <person name="Shu S."/>
            <person name="Wells L."/>
            <person name="Wang X."/>
            <person name="Webber J."/>
            <person name="Heerema R.J."/>
            <person name="Klein P."/>
            <person name="Conner P."/>
            <person name="Grauke L."/>
            <person name="Grimwood J."/>
            <person name="Schmutz J."/>
            <person name="Randall J.J."/>
        </authorList>
    </citation>
    <scope>NUCLEOTIDE SEQUENCE</scope>
    <source>
        <tissue evidence="2">Leaf</tissue>
    </source>
</reference>